<keyword evidence="1" id="KW-0175">Coiled coil</keyword>
<dbReference type="EMBL" id="JYHV01000024">
    <property type="protein sequence ID" value="KJH81003.1"/>
    <property type="molecule type" value="Genomic_DNA"/>
</dbReference>
<accession>A0A0D9AJ14</accession>
<dbReference type="InterPro" id="IPR025511">
    <property type="entry name" value="DUF4398"/>
</dbReference>
<feature type="domain" description="DUF4398" evidence="2">
    <location>
        <begin position="18"/>
        <end position="94"/>
    </location>
</feature>
<evidence type="ECO:0000313" key="4">
    <source>
        <dbReference type="Proteomes" id="UP000032487"/>
    </source>
</evidence>
<dbReference type="Pfam" id="PF14346">
    <property type="entry name" value="DUF4398"/>
    <property type="match status" value="1"/>
</dbReference>
<proteinExistence type="predicted"/>
<name>A0A0D9AJ14_STUST</name>
<organism evidence="3 4">
    <name type="scientific">Stutzerimonas stutzeri</name>
    <name type="common">Pseudomonas stutzeri</name>
    <dbReference type="NCBI Taxonomy" id="316"/>
    <lineage>
        <taxon>Bacteria</taxon>
        <taxon>Pseudomonadati</taxon>
        <taxon>Pseudomonadota</taxon>
        <taxon>Gammaproteobacteria</taxon>
        <taxon>Pseudomonadales</taxon>
        <taxon>Pseudomonadaceae</taxon>
        <taxon>Stutzerimonas</taxon>
    </lineage>
</organism>
<sequence length="109" mass="11966">MLMLSAMVGCANDPAPTEQLRLTEQALTQARSVGASDQTPELALAEEQLMAAVAAMKDEDYRQARRLAEKAELDARLAEASVLNDKSQQELAELARRIARLRDQLGDLQ</sequence>
<gene>
    <name evidence="3" type="ORF">UF78_13610</name>
</gene>
<protein>
    <submittedName>
        <fullName evidence="3">Lipoprotein</fullName>
    </submittedName>
</protein>
<dbReference type="Gene3D" id="1.20.1270.390">
    <property type="match status" value="1"/>
</dbReference>
<dbReference type="AlphaFoldDB" id="A0A0D9AJ14"/>
<reference evidence="3 4" key="1">
    <citation type="submission" date="2015-02" db="EMBL/GenBank/DDBJ databases">
        <title>Draft genome sequence of Pseudomonas stutzeri NT0128 isolated from wheat (Triticum turgidum) rhizosphere.</title>
        <authorList>
            <person name="Tovi N."/>
            <person name="Frenk S."/>
            <person name="Hadar Y."/>
            <person name="Minz D."/>
        </authorList>
    </citation>
    <scope>NUCLEOTIDE SEQUENCE [LARGE SCALE GENOMIC DNA]</scope>
    <source>
        <strain evidence="3 4">NT0128</strain>
    </source>
</reference>
<dbReference type="PATRIC" id="fig|316.101.peg.1698"/>
<dbReference type="Proteomes" id="UP000032487">
    <property type="component" value="Unassembled WGS sequence"/>
</dbReference>
<evidence type="ECO:0000259" key="2">
    <source>
        <dbReference type="Pfam" id="PF14346"/>
    </source>
</evidence>
<feature type="coiled-coil region" evidence="1">
    <location>
        <begin position="61"/>
        <end position="104"/>
    </location>
</feature>
<evidence type="ECO:0000256" key="1">
    <source>
        <dbReference type="SAM" id="Coils"/>
    </source>
</evidence>
<keyword evidence="3" id="KW-0449">Lipoprotein</keyword>
<evidence type="ECO:0000313" key="3">
    <source>
        <dbReference type="EMBL" id="KJH81003.1"/>
    </source>
</evidence>
<comment type="caution">
    <text evidence="3">The sequence shown here is derived from an EMBL/GenBank/DDBJ whole genome shotgun (WGS) entry which is preliminary data.</text>
</comment>